<feature type="compositionally biased region" description="Polar residues" evidence="2">
    <location>
        <begin position="420"/>
        <end position="430"/>
    </location>
</feature>
<keyword evidence="3" id="KW-1133">Transmembrane helix</keyword>
<reference evidence="5 6" key="2">
    <citation type="submission" date="2016-01" db="EMBL/GenBank/DDBJ databases">
        <title>Microcella alkaliphila JAM AC0309 whole genome shotgun sequence.</title>
        <authorList>
            <person name="Kurata A."/>
            <person name="Hirose Y."/>
            <person name="Kishimoto N."/>
            <person name="Kobayashi T."/>
        </authorList>
    </citation>
    <scope>NUCLEOTIDE SEQUENCE [LARGE SCALE GENOMIC DNA]</scope>
    <source>
        <strain evidence="5 6">JAM AC0309</strain>
    </source>
</reference>
<keyword evidence="3" id="KW-0472">Membrane</keyword>
<dbReference type="AlphaFoldDB" id="A0A0U4WTU3"/>
<dbReference type="RefSeq" id="WP_150129161.1">
    <property type="nucleotide sequence ID" value="NZ_AP017315.1"/>
</dbReference>
<dbReference type="KEGG" id="malk:MalAC0309_0414"/>
<dbReference type="EMBL" id="AP017315">
    <property type="protein sequence ID" value="BAU31288.1"/>
    <property type="molecule type" value="Genomic_DNA"/>
</dbReference>
<feature type="domain" description="Cell envelope-related transcriptional attenuator" evidence="4">
    <location>
        <begin position="112"/>
        <end position="269"/>
    </location>
</feature>
<organism evidence="5 6">
    <name type="scientific">Microcella alkaliphila</name>
    <dbReference type="NCBI Taxonomy" id="279828"/>
    <lineage>
        <taxon>Bacteria</taxon>
        <taxon>Bacillati</taxon>
        <taxon>Actinomycetota</taxon>
        <taxon>Actinomycetes</taxon>
        <taxon>Micrococcales</taxon>
        <taxon>Microbacteriaceae</taxon>
        <taxon>Microcella</taxon>
    </lineage>
</organism>
<dbReference type="Proteomes" id="UP000218965">
    <property type="component" value="Chromosome"/>
</dbReference>
<feature type="compositionally biased region" description="Pro residues" evidence="2">
    <location>
        <begin position="370"/>
        <end position="382"/>
    </location>
</feature>
<reference evidence="6" key="1">
    <citation type="submission" date="2015-12" db="EMBL/GenBank/DDBJ databases">
        <authorList>
            <person name="Shamseldin A."/>
            <person name="Moawad H."/>
            <person name="Abd El-Rahim W.M."/>
            <person name="Sadowsky M.J."/>
        </authorList>
    </citation>
    <scope>NUCLEOTIDE SEQUENCE [LARGE SCALE GENOMIC DNA]</scope>
    <source>
        <strain evidence="6">JAM AC0309</strain>
    </source>
</reference>
<evidence type="ECO:0000259" key="4">
    <source>
        <dbReference type="Pfam" id="PF03816"/>
    </source>
</evidence>
<dbReference type="InterPro" id="IPR004474">
    <property type="entry name" value="LytR_CpsA_psr"/>
</dbReference>
<accession>A0A0U4WTU3</accession>
<dbReference type="Gene3D" id="3.40.630.190">
    <property type="entry name" value="LCP protein"/>
    <property type="match status" value="1"/>
</dbReference>
<evidence type="ECO:0000313" key="6">
    <source>
        <dbReference type="Proteomes" id="UP000218965"/>
    </source>
</evidence>
<dbReference type="OrthoDB" id="9782542at2"/>
<keyword evidence="3" id="KW-0812">Transmembrane</keyword>
<evidence type="ECO:0000256" key="3">
    <source>
        <dbReference type="SAM" id="Phobius"/>
    </source>
</evidence>
<dbReference type="NCBIfam" id="TIGR00350">
    <property type="entry name" value="lytR_cpsA_psr"/>
    <property type="match status" value="1"/>
</dbReference>
<name>A0A0U4WTU3_9MICO</name>
<dbReference type="PANTHER" id="PTHR33392">
    <property type="entry name" value="POLYISOPRENYL-TEICHOIC ACID--PEPTIDOGLYCAN TEICHOIC ACID TRANSFERASE TAGU"/>
    <property type="match status" value="1"/>
</dbReference>
<feature type="region of interest" description="Disordered" evidence="2">
    <location>
        <begin position="354"/>
        <end position="430"/>
    </location>
</feature>
<gene>
    <name evidence="5" type="ORF">MalAC0309_0414</name>
</gene>
<proteinExistence type="inferred from homology"/>
<feature type="transmembrane region" description="Helical" evidence="3">
    <location>
        <begin position="32"/>
        <end position="56"/>
    </location>
</feature>
<comment type="similarity">
    <text evidence="1">Belongs to the LytR/CpsA/Psr (LCP) family.</text>
</comment>
<protein>
    <submittedName>
        <fullName evidence="5">Membrane protein</fullName>
    </submittedName>
</protein>
<dbReference type="PANTHER" id="PTHR33392:SF6">
    <property type="entry name" value="POLYISOPRENYL-TEICHOIC ACID--PEPTIDOGLYCAN TEICHOIC ACID TRANSFERASE TAGU"/>
    <property type="match status" value="1"/>
</dbReference>
<sequence length="430" mass="45296">MTELIRDRALRSLPTAQIRHGRLPRPHWWKTLLTVVGAALSVVLVSGTALAGIVAWRFAENIDQDVLVDAEGNVRAIPAVGDWPGGFNIMVSALDNAEGQFDGADRGTTVLNDANLLVHVAEDQQSAVVISIPRDLIVPIPSCPEEDGEGFYSAMSAQQFNVAYSYGGMNCVVLTAEALTGLTIDYSATISLEGVAAMSTAVGGVDICVTEPIFDRYTGLDLPTAGTHTVEGFQAMQFLRTRYGVGDGSDVSRIGSQQQYMASLIRKLQDEGTLTNPGALYGIAQVATQNMRLSSGLTSLDTMVSMARVLADIPRENIIFVQYPATTNAEGRAIPIASEADVLFSKILNGERFTLADDPTGNGTTIDPNAPQPEPSAEPEPAPTSDAGGETPAPTDSDEPTASPDAPTGPEVLDFGRGQTAAQATCSVAN</sequence>
<dbReference type="InterPro" id="IPR050922">
    <property type="entry name" value="LytR/CpsA/Psr_CW_biosynth"/>
</dbReference>
<evidence type="ECO:0000313" key="5">
    <source>
        <dbReference type="EMBL" id="BAU31288.1"/>
    </source>
</evidence>
<dbReference type="Pfam" id="PF03816">
    <property type="entry name" value="LytR_cpsA_psr"/>
    <property type="match status" value="1"/>
</dbReference>
<evidence type="ECO:0000256" key="2">
    <source>
        <dbReference type="SAM" id="MobiDB-lite"/>
    </source>
</evidence>
<evidence type="ECO:0000256" key="1">
    <source>
        <dbReference type="ARBA" id="ARBA00006068"/>
    </source>
</evidence>